<dbReference type="GO" id="GO:0051539">
    <property type="term" value="F:4 iron, 4 sulfur cluster binding"/>
    <property type="evidence" value="ECO:0007669"/>
    <property type="project" value="UniProtKB-UniRule"/>
</dbReference>
<dbReference type="InterPro" id="IPR003265">
    <property type="entry name" value="HhH-GPD_domain"/>
</dbReference>
<dbReference type="Gene3D" id="1.10.340.30">
    <property type="entry name" value="Hypothetical protein, domain 2"/>
    <property type="match status" value="1"/>
</dbReference>
<dbReference type="AlphaFoldDB" id="A0A2W7RCW3"/>
<evidence type="ECO:0000313" key="16">
    <source>
        <dbReference type="EMBL" id="PZX58264.1"/>
    </source>
</evidence>
<dbReference type="CDD" id="cd03431">
    <property type="entry name" value="NUDIX_DNA_Glycosylase_C-MutY"/>
    <property type="match status" value="1"/>
</dbReference>
<dbReference type="GO" id="GO:0006284">
    <property type="term" value="P:base-excision repair"/>
    <property type="evidence" value="ECO:0007669"/>
    <property type="project" value="UniProtKB-UniRule"/>
</dbReference>
<keyword evidence="11" id="KW-0411">Iron-sulfur</keyword>
<dbReference type="Pfam" id="PF14815">
    <property type="entry name" value="NUDIX_4"/>
    <property type="match status" value="1"/>
</dbReference>
<evidence type="ECO:0000313" key="17">
    <source>
        <dbReference type="Proteomes" id="UP000249115"/>
    </source>
</evidence>
<dbReference type="InterPro" id="IPR023170">
    <property type="entry name" value="HhH_base_excis_C"/>
</dbReference>
<dbReference type="GO" id="GO:0000701">
    <property type="term" value="F:purine-specific mismatch base pair DNA N-glycosylase activity"/>
    <property type="evidence" value="ECO:0007669"/>
    <property type="project" value="UniProtKB-EC"/>
</dbReference>
<dbReference type="CDD" id="cd00056">
    <property type="entry name" value="ENDO3c"/>
    <property type="match status" value="1"/>
</dbReference>
<dbReference type="GO" id="GO:0046872">
    <property type="term" value="F:metal ion binding"/>
    <property type="evidence" value="ECO:0007669"/>
    <property type="project" value="UniProtKB-UniRule"/>
</dbReference>
<evidence type="ECO:0000256" key="3">
    <source>
        <dbReference type="ARBA" id="ARBA00008343"/>
    </source>
</evidence>
<organism evidence="16 17">
    <name type="scientific">Algoriphagus ratkowskyi</name>
    <dbReference type="NCBI Taxonomy" id="57028"/>
    <lineage>
        <taxon>Bacteria</taxon>
        <taxon>Pseudomonadati</taxon>
        <taxon>Bacteroidota</taxon>
        <taxon>Cytophagia</taxon>
        <taxon>Cytophagales</taxon>
        <taxon>Cyclobacteriaceae</taxon>
        <taxon>Algoriphagus</taxon>
    </lineage>
</organism>
<sequence>MYDRFKLTMELKTTEYQAFSHQIITWYKENPRELPWRGTLDPYKIWLSEIILQQTRVAQGLPYYYAFVETYPTVKDLALATEEEVLRLWQGLGYYSRARNLHACAKSIWFEMNGEFPKTYDELLKLKGVGSYTASAIASFAYGEVKAVVDGNVFRVLARYFGIETDIASSKAKKEFESLANQIIPPDQPGEFNQAMMDFGARLCTPKNPGCEFCPLNKSCFALTHTMVSDLPLKINKVKIRERHFHYYVIKCGEKSVWKRRTAGDIWEGLFDFPQIETLADQTSQSLHIPLKNPERIHAHPKKYRHILSHQRLNAVFSEVEINEENLDKLEEWCENEGFMLVAEDKIEYLAKPKLIVNFLNDQGI</sequence>
<dbReference type="GO" id="GO:0006298">
    <property type="term" value="P:mismatch repair"/>
    <property type="evidence" value="ECO:0007669"/>
    <property type="project" value="TreeGrafter"/>
</dbReference>
<dbReference type="PANTHER" id="PTHR42944">
    <property type="entry name" value="ADENINE DNA GLYCOSYLASE"/>
    <property type="match status" value="1"/>
</dbReference>
<dbReference type="FunFam" id="1.10.1670.10:FF:000002">
    <property type="entry name" value="Adenine DNA glycosylase"/>
    <property type="match status" value="1"/>
</dbReference>
<keyword evidence="12" id="KW-0234">DNA repair</keyword>
<dbReference type="GO" id="GO:0032357">
    <property type="term" value="F:oxidized purine DNA binding"/>
    <property type="evidence" value="ECO:0007669"/>
    <property type="project" value="TreeGrafter"/>
</dbReference>
<accession>A0A2W7RCW3</accession>
<dbReference type="FunFam" id="1.10.340.30:FF:000002">
    <property type="entry name" value="Adenine DNA glycosylase"/>
    <property type="match status" value="1"/>
</dbReference>
<name>A0A2W7RCW3_9BACT</name>
<evidence type="ECO:0000256" key="9">
    <source>
        <dbReference type="ARBA" id="ARBA00022801"/>
    </source>
</evidence>
<proteinExistence type="inferred from homology"/>
<gene>
    <name evidence="16" type="ORF">LV84_01468</name>
</gene>
<comment type="catalytic activity">
    <reaction evidence="1 14">
        <text>Hydrolyzes free adenine bases from 7,8-dihydro-8-oxoguanine:adenine mismatched double-stranded DNA, leaving an apurinic site.</text>
        <dbReference type="EC" id="3.2.2.31"/>
    </reaction>
</comment>
<keyword evidence="8 14" id="KW-0227">DNA damage</keyword>
<evidence type="ECO:0000256" key="7">
    <source>
        <dbReference type="ARBA" id="ARBA00022723"/>
    </source>
</evidence>
<evidence type="ECO:0000256" key="1">
    <source>
        <dbReference type="ARBA" id="ARBA00000843"/>
    </source>
</evidence>
<dbReference type="InterPro" id="IPR000445">
    <property type="entry name" value="HhH_motif"/>
</dbReference>
<comment type="cofactor">
    <cofactor evidence="14">
        <name>[4Fe-4S] cluster</name>
        <dbReference type="ChEBI" id="CHEBI:49883"/>
    </cofactor>
    <text evidence="14">Binds 1 [4Fe-4S] cluster.</text>
</comment>
<dbReference type="EMBL" id="QKZU01000005">
    <property type="protein sequence ID" value="PZX58264.1"/>
    <property type="molecule type" value="Genomic_DNA"/>
</dbReference>
<evidence type="ECO:0000256" key="10">
    <source>
        <dbReference type="ARBA" id="ARBA00023004"/>
    </source>
</evidence>
<dbReference type="SMART" id="SM00478">
    <property type="entry name" value="ENDO3c"/>
    <property type="match status" value="1"/>
</dbReference>
<dbReference type="GO" id="GO:0035485">
    <property type="term" value="F:adenine/guanine mispair binding"/>
    <property type="evidence" value="ECO:0007669"/>
    <property type="project" value="TreeGrafter"/>
</dbReference>
<dbReference type="InterPro" id="IPR005760">
    <property type="entry name" value="A/G_AdeGlyc_MutY"/>
</dbReference>
<keyword evidence="10 14" id="KW-0408">Iron</keyword>
<dbReference type="SUPFAM" id="SSF48150">
    <property type="entry name" value="DNA-glycosylase"/>
    <property type="match status" value="1"/>
</dbReference>
<dbReference type="PANTHER" id="PTHR42944:SF1">
    <property type="entry name" value="ADENINE DNA GLYCOSYLASE"/>
    <property type="match status" value="1"/>
</dbReference>
<dbReference type="PROSITE" id="PS00764">
    <property type="entry name" value="ENDONUCLEASE_III_1"/>
    <property type="match status" value="1"/>
</dbReference>
<comment type="caution">
    <text evidence="16">The sequence shown here is derived from an EMBL/GenBank/DDBJ whole genome shotgun (WGS) entry which is preliminary data.</text>
</comment>
<evidence type="ECO:0000256" key="14">
    <source>
        <dbReference type="RuleBase" id="RU365096"/>
    </source>
</evidence>
<keyword evidence="9" id="KW-0378">Hydrolase</keyword>
<dbReference type="EC" id="3.2.2.31" evidence="4 14"/>
<feature type="domain" description="HhH-GPD" evidence="15">
    <location>
        <begin position="51"/>
        <end position="202"/>
    </location>
</feature>
<keyword evidence="13 14" id="KW-0326">Glycosidase</keyword>
<dbReference type="InterPro" id="IPR015797">
    <property type="entry name" value="NUDIX_hydrolase-like_dom_sf"/>
</dbReference>
<evidence type="ECO:0000256" key="5">
    <source>
        <dbReference type="ARBA" id="ARBA00022023"/>
    </source>
</evidence>
<evidence type="ECO:0000256" key="12">
    <source>
        <dbReference type="ARBA" id="ARBA00023204"/>
    </source>
</evidence>
<dbReference type="Pfam" id="PF00633">
    <property type="entry name" value="HHH"/>
    <property type="match status" value="1"/>
</dbReference>
<dbReference type="InterPro" id="IPR011257">
    <property type="entry name" value="DNA_glycosylase"/>
</dbReference>
<keyword evidence="7" id="KW-0479">Metal-binding</keyword>
<evidence type="ECO:0000256" key="11">
    <source>
        <dbReference type="ARBA" id="ARBA00023014"/>
    </source>
</evidence>
<dbReference type="SUPFAM" id="SSF55811">
    <property type="entry name" value="Nudix"/>
    <property type="match status" value="1"/>
</dbReference>
<dbReference type="NCBIfam" id="TIGR01084">
    <property type="entry name" value="mutY"/>
    <property type="match status" value="1"/>
</dbReference>
<evidence type="ECO:0000256" key="13">
    <source>
        <dbReference type="ARBA" id="ARBA00023295"/>
    </source>
</evidence>
<dbReference type="InterPro" id="IPR044298">
    <property type="entry name" value="MIG/MutY"/>
</dbReference>
<dbReference type="GO" id="GO:0034039">
    <property type="term" value="F:8-oxo-7,8-dihydroguanine DNA N-glycosylase activity"/>
    <property type="evidence" value="ECO:0007669"/>
    <property type="project" value="TreeGrafter"/>
</dbReference>
<evidence type="ECO:0000256" key="2">
    <source>
        <dbReference type="ARBA" id="ARBA00002933"/>
    </source>
</evidence>
<dbReference type="InterPro" id="IPR004035">
    <property type="entry name" value="Endouclease-III_FeS-bd_BS"/>
</dbReference>
<dbReference type="Pfam" id="PF00730">
    <property type="entry name" value="HhH-GPD"/>
    <property type="match status" value="1"/>
</dbReference>
<evidence type="ECO:0000256" key="4">
    <source>
        <dbReference type="ARBA" id="ARBA00012045"/>
    </source>
</evidence>
<evidence type="ECO:0000259" key="15">
    <source>
        <dbReference type="SMART" id="SM00478"/>
    </source>
</evidence>
<comment type="similarity">
    <text evidence="3 14">Belongs to the Nth/MutY family.</text>
</comment>
<keyword evidence="6" id="KW-0004">4Fe-4S</keyword>
<comment type="function">
    <text evidence="2">Adenine glycosylase active on G-A mispairs. MutY also corrects error-prone DNA synthesis past GO lesions which are due to the oxidatively damaged form of guanine: 7,8-dihydro-8-oxoguanine (8-oxo-dGTP).</text>
</comment>
<dbReference type="Proteomes" id="UP000249115">
    <property type="component" value="Unassembled WGS sequence"/>
</dbReference>
<protein>
    <recommendedName>
        <fullName evidence="5 14">Adenine DNA glycosylase</fullName>
        <ecNumber evidence="4 14">3.2.2.31</ecNumber>
    </recommendedName>
</protein>
<evidence type="ECO:0000256" key="6">
    <source>
        <dbReference type="ARBA" id="ARBA00022485"/>
    </source>
</evidence>
<dbReference type="InterPro" id="IPR029119">
    <property type="entry name" value="MutY_C"/>
</dbReference>
<evidence type="ECO:0000256" key="8">
    <source>
        <dbReference type="ARBA" id="ARBA00022763"/>
    </source>
</evidence>
<dbReference type="Gene3D" id="1.10.1670.10">
    <property type="entry name" value="Helix-hairpin-Helix base-excision DNA repair enzymes (C-terminal)"/>
    <property type="match status" value="1"/>
</dbReference>
<reference evidence="16 17" key="1">
    <citation type="submission" date="2018-06" db="EMBL/GenBank/DDBJ databases">
        <title>Genomic Encyclopedia of Archaeal and Bacterial Type Strains, Phase II (KMG-II): from individual species to whole genera.</title>
        <authorList>
            <person name="Goeker M."/>
        </authorList>
    </citation>
    <scope>NUCLEOTIDE SEQUENCE [LARGE SCALE GENOMIC DNA]</scope>
    <source>
        <strain evidence="16 17">DSM 22686</strain>
    </source>
</reference>